<dbReference type="GO" id="GO:0000179">
    <property type="term" value="F:rRNA (adenine-N6,N6-)-dimethyltransferase activity"/>
    <property type="evidence" value="ECO:0007669"/>
    <property type="project" value="InterPro"/>
</dbReference>
<gene>
    <name evidence="8" type="ORF">EG028_00475</name>
</gene>
<dbReference type="GO" id="GO:0005737">
    <property type="term" value="C:cytoplasm"/>
    <property type="evidence" value="ECO:0007669"/>
    <property type="project" value="UniProtKB-SubCell"/>
</dbReference>
<keyword evidence="9" id="KW-1185">Reference proteome</keyword>
<evidence type="ECO:0000313" key="8">
    <source>
        <dbReference type="EMBL" id="RPD42807.1"/>
    </source>
</evidence>
<dbReference type="AlphaFoldDB" id="A0A3N4MLE6"/>
<proteinExistence type="inferred from homology"/>
<keyword evidence="2 6" id="KW-0489">Methyltransferase</keyword>
<comment type="subcellular location">
    <subcellularLocation>
        <location evidence="6">Cytoplasm</location>
    </subcellularLocation>
</comment>
<dbReference type="GO" id="GO:0008033">
    <property type="term" value="P:tRNA processing"/>
    <property type="evidence" value="ECO:0007669"/>
    <property type="project" value="UniProtKB-UniRule"/>
</dbReference>
<comment type="catalytic activity">
    <reaction evidence="6">
        <text>adenosine(37) in tRNA1(Val) + S-adenosyl-L-methionine = N(6)-methyladenosine(37) in tRNA1(Val) + S-adenosyl-L-homocysteine + H(+)</text>
        <dbReference type="Rhea" id="RHEA:43160"/>
        <dbReference type="Rhea" id="RHEA-COMP:10369"/>
        <dbReference type="Rhea" id="RHEA-COMP:10370"/>
        <dbReference type="ChEBI" id="CHEBI:15378"/>
        <dbReference type="ChEBI" id="CHEBI:57856"/>
        <dbReference type="ChEBI" id="CHEBI:59789"/>
        <dbReference type="ChEBI" id="CHEBI:74411"/>
        <dbReference type="ChEBI" id="CHEBI:74449"/>
        <dbReference type="EC" id="2.1.1.223"/>
    </reaction>
</comment>
<keyword evidence="5 6" id="KW-0819">tRNA processing</keyword>
<name>A0A3N4MLE6_9BACT</name>
<keyword evidence="1 6" id="KW-0963">Cytoplasm</keyword>
<reference evidence="9" key="1">
    <citation type="submission" date="2018-11" db="EMBL/GenBank/DDBJ databases">
        <title>Chitinophaga lutea sp.nov., isolate from arsenic contaminated soil.</title>
        <authorList>
            <person name="Zong Y."/>
        </authorList>
    </citation>
    <scope>NUCLEOTIDE SEQUENCE [LARGE SCALE GENOMIC DNA]</scope>
    <source>
        <strain evidence="9">YLT18</strain>
    </source>
</reference>
<evidence type="ECO:0000259" key="7">
    <source>
        <dbReference type="Pfam" id="PF05175"/>
    </source>
</evidence>
<dbReference type="InterPro" id="IPR007848">
    <property type="entry name" value="Small_mtfrase_dom"/>
</dbReference>
<dbReference type="EC" id="2.1.1.223" evidence="6"/>
<comment type="similarity">
    <text evidence="6">Belongs to the methyltransferase superfamily. tRNA (adenine-N(6)-)-methyltransferase family.</text>
</comment>
<dbReference type="PANTHER" id="PTHR47739">
    <property type="entry name" value="TRNA1(VAL) (ADENINE(37)-N6)-METHYLTRANSFERASE"/>
    <property type="match status" value="1"/>
</dbReference>
<organism evidence="8 9">
    <name type="scientific">Chitinophaga barathri</name>
    <dbReference type="NCBI Taxonomy" id="1647451"/>
    <lineage>
        <taxon>Bacteria</taxon>
        <taxon>Pseudomonadati</taxon>
        <taxon>Bacteroidota</taxon>
        <taxon>Chitinophagia</taxon>
        <taxon>Chitinophagales</taxon>
        <taxon>Chitinophagaceae</taxon>
        <taxon>Chitinophaga</taxon>
    </lineage>
</organism>
<dbReference type="PANTHER" id="PTHR47739:SF1">
    <property type="entry name" value="TRNA1(VAL) (ADENINE(37)-N6)-METHYLTRANSFERASE"/>
    <property type="match status" value="1"/>
</dbReference>
<evidence type="ECO:0000256" key="5">
    <source>
        <dbReference type="ARBA" id="ARBA00022694"/>
    </source>
</evidence>
<dbReference type="InterPro" id="IPR029063">
    <property type="entry name" value="SAM-dependent_MTases_sf"/>
</dbReference>
<keyword evidence="3 6" id="KW-0808">Transferase</keyword>
<dbReference type="SUPFAM" id="SSF53335">
    <property type="entry name" value="S-adenosyl-L-methionine-dependent methyltransferases"/>
    <property type="match status" value="1"/>
</dbReference>
<dbReference type="EMBL" id="RMBX01000001">
    <property type="protein sequence ID" value="RPD42807.1"/>
    <property type="molecule type" value="Genomic_DNA"/>
</dbReference>
<dbReference type="InterPro" id="IPR022882">
    <property type="entry name" value="tRNA_adenine-N6_MeTrfase"/>
</dbReference>
<evidence type="ECO:0000256" key="1">
    <source>
        <dbReference type="ARBA" id="ARBA00022490"/>
    </source>
</evidence>
<dbReference type="GO" id="GO:0003676">
    <property type="term" value="F:nucleic acid binding"/>
    <property type="evidence" value="ECO:0007669"/>
    <property type="project" value="InterPro"/>
</dbReference>
<accession>A0A3N4MLE6</accession>
<protein>
    <recommendedName>
        <fullName evidence="6">tRNA1(Val) (adenine(37)-N6)-methyltransferase</fullName>
        <ecNumber evidence="6">2.1.1.223</ecNumber>
    </recommendedName>
    <alternativeName>
        <fullName evidence="6">tRNA m6A37 methyltransferase</fullName>
    </alternativeName>
</protein>
<evidence type="ECO:0000256" key="2">
    <source>
        <dbReference type="ARBA" id="ARBA00022603"/>
    </source>
</evidence>
<dbReference type="OrthoDB" id="5383291at2"/>
<comment type="function">
    <text evidence="6">Specifically methylates the adenine in position 37 of tRNA(1)(Val) (anticodon cmo5UAC).</text>
</comment>
<dbReference type="HAMAP" id="MF_01872">
    <property type="entry name" value="tRNA_methyltr_YfiC"/>
    <property type="match status" value="1"/>
</dbReference>
<dbReference type="RefSeq" id="WP_120514088.1">
    <property type="nucleotide sequence ID" value="NZ_QXZY01000001.1"/>
</dbReference>
<feature type="domain" description="Methyltransferase small" evidence="7">
    <location>
        <begin position="38"/>
        <end position="120"/>
    </location>
</feature>
<evidence type="ECO:0000256" key="3">
    <source>
        <dbReference type="ARBA" id="ARBA00022679"/>
    </source>
</evidence>
<dbReference type="PROSITE" id="PS01131">
    <property type="entry name" value="RRNA_A_DIMETH"/>
    <property type="match status" value="1"/>
</dbReference>
<dbReference type="PROSITE" id="PS00092">
    <property type="entry name" value="N6_MTASE"/>
    <property type="match status" value="1"/>
</dbReference>
<comment type="caution">
    <text evidence="8">The sequence shown here is derived from an EMBL/GenBank/DDBJ whole genome shotgun (WGS) entry which is preliminary data.</text>
</comment>
<dbReference type="CDD" id="cd02440">
    <property type="entry name" value="AdoMet_MTases"/>
    <property type="match status" value="1"/>
</dbReference>
<dbReference type="GO" id="GO:0016430">
    <property type="term" value="F:tRNA (adenine-N6)-methyltransferase activity"/>
    <property type="evidence" value="ECO:0007669"/>
    <property type="project" value="UniProtKB-UniRule"/>
</dbReference>
<dbReference type="InterPro" id="IPR002052">
    <property type="entry name" value="DNA_methylase_N6_adenine_CS"/>
</dbReference>
<dbReference type="InterPro" id="IPR020596">
    <property type="entry name" value="rRNA_Ade_Mease_Trfase_CS"/>
</dbReference>
<dbReference type="Pfam" id="PF05175">
    <property type="entry name" value="MTS"/>
    <property type="match status" value="1"/>
</dbReference>
<dbReference type="Proteomes" id="UP000279089">
    <property type="component" value="Unassembled WGS sequence"/>
</dbReference>
<dbReference type="InterPro" id="IPR050210">
    <property type="entry name" value="tRNA_Adenine-N(6)_MTase"/>
</dbReference>
<evidence type="ECO:0000313" key="9">
    <source>
        <dbReference type="Proteomes" id="UP000279089"/>
    </source>
</evidence>
<sequence>MGNSYFRFKQFTVQQAGSAMKVCTDACIQGAFTAAFVKEETRILDIGTGTGLLSLMLAQQSPAAIDALELDEAAYRQAAGNFEASPWPTRLKALQQDVQTYQPGEQYPFIITNPPFYENDLKSPDSRRNTAMHTTTLDYAALLHAIRRLLTPGGRFSVLLPYEGFQRFREMAEAAGYTLQELLEVRQTTGHGFFRAVGIFGKGGEIHVREMAVYDAHRQYTPEFTALLKDYYLYL</sequence>
<keyword evidence="4 6" id="KW-0949">S-adenosyl-L-methionine</keyword>
<evidence type="ECO:0000256" key="4">
    <source>
        <dbReference type="ARBA" id="ARBA00022691"/>
    </source>
</evidence>
<evidence type="ECO:0000256" key="6">
    <source>
        <dbReference type="HAMAP-Rule" id="MF_01872"/>
    </source>
</evidence>
<dbReference type="Gene3D" id="3.40.50.150">
    <property type="entry name" value="Vaccinia Virus protein VP39"/>
    <property type="match status" value="1"/>
</dbReference>